<feature type="domain" description="CCHC-type" evidence="8">
    <location>
        <begin position="73"/>
        <end position="89"/>
    </location>
</feature>
<dbReference type="InterPro" id="IPR050951">
    <property type="entry name" value="Retrovirus_Pol_polyprotein"/>
</dbReference>
<keyword evidence="10" id="KW-1185">Reference proteome</keyword>
<keyword evidence="5" id="KW-0378">Hydrolase</keyword>
<evidence type="ECO:0000313" key="9">
    <source>
        <dbReference type="EMBL" id="UYV79939.1"/>
    </source>
</evidence>
<gene>
    <name evidence="9" type="ORF">LAZ67_18001153</name>
</gene>
<dbReference type="InterPro" id="IPR043128">
    <property type="entry name" value="Rev_trsase/Diguanyl_cyclase"/>
</dbReference>
<evidence type="ECO:0000256" key="3">
    <source>
        <dbReference type="ARBA" id="ARBA00022722"/>
    </source>
</evidence>
<dbReference type="Gene3D" id="4.10.60.10">
    <property type="entry name" value="Zinc finger, CCHC-type"/>
    <property type="match status" value="1"/>
</dbReference>
<protein>
    <submittedName>
        <fullName evidence="9">K02A2.6-like</fullName>
    </submittedName>
</protein>
<dbReference type="Gene3D" id="3.10.10.10">
    <property type="entry name" value="HIV Type 1 Reverse Transcriptase, subunit A, domain 1"/>
    <property type="match status" value="1"/>
</dbReference>
<keyword evidence="4" id="KW-0255">Endonuclease</keyword>
<dbReference type="SUPFAM" id="SSF57756">
    <property type="entry name" value="Retrovirus zinc finger-like domains"/>
    <property type="match status" value="1"/>
</dbReference>
<name>A0ABY6LGY7_9ARAC</name>
<reference evidence="9 10" key="1">
    <citation type="submission" date="2022-01" db="EMBL/GenBank/DDBJ databases">
        <title>A chromosomal length assembly of Cordylochernes scorpioides.</title>
        <authorList>
            <person name="Zeh D."/>
            <person name="Zeh J."/>
        </authorList>
    </citation>
    <scope>NUCLEOTIDE SEQUENCE [LARGE SCALE GENOMIC DNA]</scope>
    <source>
        <strain evidence="9">IN4F17</strain>
        <tissue evidence="9">Whole Body</tissue>
    </source>
</reference>
<dbReference type="InterPro" id="IPR001878">
    <property type="entry name" value="Znf_CCHC"/>
</dbReference>
<evidence type="ECO:0000256" key="6">
    <source>
        <dbReference type="ARBA" id="ARBA00022918"/>
    </source>
</evidence>
<evidence type="ECO:0000256" key="2">
    <source>
        <dbReference type="ARBA" id="ARBA00022695"/>
    </source>
</evidence>
<organism evidence="9 10">
    <name type="scientific">Cordylochernes scorpioides</name>
    <dbReference type="NCBI Taxonomy" id="51811"/>
    <lineage>
        <taxon>Eukaryota</taxon>
        <taxon>Metazoa</taxon>
        <taxon>Ecdysozoa</taxon>
        <taxon>Arthropoda</taxon>
        <taxon>Chelicerata</taxon>
        <taxon>Arachnida</taxon>
        <taxon>Pseudoscorpiones</taxon>
        <taxon>Cheliferoidea</taxon>
        <taxon>Chernetidae</taxon>
        <taxon>Cordylochernes</taxon>
    </lineage>
</organism>
<dbReference type="InterPro" id="IPR041373">
    <property type="entry name" value="RT_RNaseH"/>
</dbReference>
<dbReference type="SMART" id="SM00343">
    <property type="entry name" value="ZnF_C2HC"/>
    <property type="match status" value="2"/>
</dbReference>
<sequence length="635" mass="74117">MPDLKLEEAIQMSCTLEMASHDIQHFKGDDTDKDINKIDLKGKTNPKTQKNNECFRCGLRNHSPQICWSLKNKCKICGKQGHYARKCRSKKKNKIESVPKLKEILSERASLFDGSLGCLKDFTAKLYIKEETTPRFCKPGPVPFALKDKIEEQLNKMVEDNILIPVRNSEWATPIVPVLKPNGKVCICADYRNRKVNEQTARKGGEGGVKFSKLDFKKTFHQILMEDESQEMLTINIYSYQSHAQFCHVKSHVKLRWASQSRSIVVTYSTQAISRVTRLPFGIASTPAIFQSYEENFKRLNIVLKYTEDIGLKLSKEKCTFMSDTCDTVQYLSHVISVTANRPITSNTEAIVKVPRPRNAKQLRSFLGMVIYYSRFIPKLSSILQPLYSLLKKNLRWIWTEQCQNAFRQIKELLRKDLELARYDPEEALGIIFAIKKFNLYLRGRHFKIWTDHKSLASLFNPSKVIPCIIAARMLRWILFLTGYNYQISYLKSEENVLLTCYPDYQFKERKIMNKRMKRDPILSSVLELARYGWSNQHDEEELRPFTRRMEEITMDQECLLWGNRQDYISGPRIDEDIENLVRTCEPCQQNRDNPPTALQHPWECPHKPWKRIHIDFAGPFHEKTFLLVIDAYSK</sequence>
<keyword evidence="7" id="KW-0863">Zinc-finger</keyword>
<dbReference type="InterPro" id="IPR043502">
    <property type="entry name" value="DNA/RNA_pol_sf"/>
</dbReference>
<dbReference type="PROSITE" id="PS50158">
    <property type="entry name" value="ZF_CCHC"/>
    <property type="match status" value="1"/>
</dbReference>
<dbReference type="Gene3D" id="3.30.70.270">
    <property type="match status" value="1"/>
</dbReference>
<keyword evidence="6" id="KW-0695">RNA-directed DNA polymerase</keyword>
<keyword evidence="7" id="KW-0479">Metal-binding</keyword>
<evidence type="ECO:0000256" key="4">
    <source>
        <dbReference type="ARBA" id="ARBA00022759"/>
    </source>
</evidence>
<keyword evidence="2" id="KW-0548">Nucleotidyltransferase</keyword>
<evidence type="ECO:0000313" key="10">
    <source>
        <dbReference type="Proteomes" id="UP001235939"/>
    </source>
</evidence>
<dbReference type="InterPro" id="IPR036875">
    <property type="entry name" value="Znf_CCHC_sf"/>
</dbReference>
<dbReference type="Proteomes" id="UP001235939">
    <property type="component" value="Chromosome 18"/>
</dbReference>
<dbReference type="EMBL" id="CP092880">
    <property type="protein sequence ID" value="UYV79939.1"/>
    <property type="molecule type" value="Genomic_DNA"/>
</dbReference>
<evidence type="ECO:0000256" key="1">
    <source>
        <dbReference type="ARBA" id="ARBA00022679"/>
    </source>
</evidence>
<proteinExistence type="predicted"/>
<keyword evidence="1" id="KW-0808">Transferase</keyword>
<accession>A0ABY6LGY7</accession>
<evidence type="ECO:0000259" key="8">
    <source>
        <dbReference type="PROSITE" id="PS50158"/>
    </source>
</evidence>
<dbReference type="PANTHER" id="PTHR37984">
    <property type="entry name" value="PROTEIN CBG26694"/>
    <property type="match status" value="1"/>
</dbReference>
<evidence type="ECO:0000256" key="5">
    <source>
        <dbReference type="ARBA" id="ARBA00022801"/>
    </source>
</evidence>
<evidence type="ECO:0000256" key="7">
    <source>
        <dbReference type="PROSITE-ProRule" id="PRU00047"/>
    </source>
</evidence>
<dbReference type="PANTHER" id="PTHR37984:SF5">
    <property type="entry name" value="PROTEIN NYNRIN-LIKE"/>
    <property type="match status" value="1"/>
</dbReference>
<dbReference type="SUPFAM" id="SSF56672">
    <property type="entry name" value="DNA/RNA polymerases"/>
    <property type="match status" value="1"/>
</dbReference>
<keyword evidence="7" id="KW-0862">Zinc</keyword>
<dbReference type="Pfam" id="PF17917">
    <property type="entry name" value="RT_RNaseH"/>
    <property type="match status" value="1"/>
</dbReference>
<keyword evidence="3" id="KW-0540">Nuclease</keyword>